<feature type="zinc finger region" description="C3H1-type" evidence="5">
    <location>
        <begin position="1070"/>
        <end position="1098"/>
    </location>
</feature>
<dbReference type="EMBL" id="JAAALK010000284">
    <property type="protein sequence ID" value="KAG8069031.1"/>
    <property type="molecule type" value="Genomic_DNA"/>
</dbReference>
<dbReference type="Pfam" id="PF00642">
    <property type="entry name" value="zf-CCCH"/>
    <property type="match status" value="5"/>
</dbReference>
<keyword evidence="9" id="KW-1185">Reference proteome</keyword>
<dbReference type="GO" id="GO:0003729">
    <property type="term" value="F:mRNA binding"/>
    <property type="evidence" value="ECO:0007669"/>
    <property type="project" value="TreeGrafter"/>
</dbReference>
<feature type="domain" description="C3H1-type" evidence="7">
    <location>
        <begin position="1244"/>
        <end position="1272"/>
    </location>
</feature>
<keyword evidence="3 5" id="KW-0862">Zinc</keyword>
<evidence type="ECO:0000256" key="5">
    <source>
        <dbReference type="PROSITE-ProRule" id="PRU00723"/>
    </source>
</evidence>
<feature type="domain" description="C3H1-type" evidence="7">
    <location>
        <begin position="1121"/>
        <end position="1149"/>
    </location>
</feature>
<feature type="domain" description="C3H1-type" evidence="7">
    <location>
        <begin position="909"/>
        <end position="937"/>
    </location>
</feature>
<feature type="domain" description="C3H1-type" evidence="7">
    <location>
        <begin position="1070"/>
        <end position="1098"/>
    </location>
</feature>
<feature type="region of interest" description="Disordered" evidence="6">
    <location>
        <begin position="1218"/>
        <end position="1242"/>
    </location>
</feature>
<dbReference type="InterPro" id="IPR050974">
    <property type="entry name" value="Plant_ZF_CCCH"/>
</dbReference>
<name>A0A8J5VRQ2_ZIZPA</name>
<dbReference type="Proteomes" id="UP000729402">
    <property type="component" value="Unassembled WGS sequence"/>
</dbReference>
<feature type="region of interest" description="Disordered" evidence="6">
    <location>
        <begin position="87"/>
        <end position="118"/>
    </location>
</feature>
<evidence type="ECO:0000256" key="6">
    <source>
        <dbReference type="SAM" id="MobiDB-lite"/>
    </source>
</evidence>
<dbReference type="InterPro" id="IPR000571">
    <property type="entry name" value="Znf_CCCH"/>
</dbReference>
<dbReference type="OrthoDB" id="1914176at2759"/>
<dbReference type="PANTHER" id="PTHR12506">
    <property type="entry name" value="PROTEIN PHOSPHATASE RELATED"/>
    <property type="match status" value="1"/>
</dbReference>
<feature type="compositionally biased region" description="Basic and acidic residues" evidence="6">
    <location>
        <begin position="1230"/>
        <end position="1242"/>
    </location>
</feature>
<dbReference type="PROSITE" id="PS50103">
    <property type="entry name" value="ZF_C3H1"/>
    <property type="match status" value="6"/>
</dbReference>
<evidence type="ECO:0000256" key="3">
    <source>
        <dbReference type="ARBA" id="ARBA00022833"/>
    </source>
</evidence>
<evidence type="ECO:0000259" key="7">
    <source>
        <dbReference type="PROSITE" id="PS50103"/>
    </source>
</evidence>
<organism evidence="8 9">
    <name type="scientific">Zizania palustris</name>
    <name type="common">Northern wild rice</name>
    <dbReference type="NCBI Taxonomy" id="103762"/>
    <lineage>
        <taxon>Eukaryota</taxon>
        <taxon>Viridiplantae</taxon>
        <taxon>Streptophyta</taxon>
        <taxon>Embryophyta</taxon>
        <taxon>Tracheophyta</taxon>
        <taxon>Spermatophyta</taxon>
        <taxon>Magnoliopsida</taxon>
        <taxon>Liliopsida</taxon>
        <taxon>Poales</taxon>
        <taxon>Poaceae</taxon>
        <taxon>BOP clade</taxon>
        <taxon>Oryzoideae</taxon>
        <taxon>Oryzeae</taxon>
        <taxon>Zizaniinae</taxon>
        <taxon>Zizania</taxon>
    </lineage>
</organism>
<feature type="region of interest" description="Disordered" evidence="6">
    <location>
        <begin position="157"/>
        <end position="181"/>
    </location>
</feature>
<dbReference type="GO" id="GO:0008270">
    <property type="term" value="F:zinc ion binding"/>
    <property type="evidence" value="ECO:0007669"/>
    <property type="project" value="UniProtKB-KW"/>
</dbReference>
<proteinExistence type="predicted"/>
<keyword evidence="2 5" id="KW-0863">Zinc-finger</keyword>
<dbReference type="PANTHER" id="PTHR12506:SF50">
    <property type="entry name" value="ZINC FINGER CCCH DOMAIN-CONTAINING PROTEIN 26"/>
    <property type="match status" value="1"/>
</dbReference>
<feature type="zinc finger region" description="C3H1-type" evidence="5">
    <location>
        <begin position="1121"/>
        <end position="1149"/>
    </location>
</feature>
<feature type="zinc finger region" description="C3H1-type" evidence="5">
    <location>
        <begin position="1244"/>
        <end position="1272"/>
    </location>
</feature>
<comment type="caution">
    <text evidence="8">The sequence shown here is derived from an EMBL/GenBank/DDBJ whole genome shotgun (WGS) entry which is preliminary data.</text>
</comment>
<keyword evidence="4" id="KW-0238">DNA-binding</keyword>
<feature type="domain" description="C3H1-type" evidence="7">
    <location>
        <begin position="1189"/>
        <end position="1217"/>
    </location>
</feature>
<feature type="zinc finger region" description="C3H1-type" evidence="5">
    <location>
        <begin position="1189"/>
        <end position="1217"/>
    </location>
</feature>
<reference evidence="8" key="1">
    <citation type="journal article" date="2021" name="bioRxiv">
        <title>Whole Genome Assembly and Annotation of Northern Wild Rice, Zizania palustris L., Supports a Whole Genome Duplication in the Zizania Genus.</title>
        <authorList>
            <person name="Haas M."/>
            <person name="Kono T."/>
            <person name="Macchietto M."/>
            <person name="Millas R."/>
            <person name="McGilp L."/>
            <person name="Shao M."/>
            <person name="Duquette J."/>
            <person name="Hirsch C.N."/>
            <person name="Kimball J."/>
        </authorList>
    </citation>
    <scope>NUCLEOTIDE SEQUENCE</scope>
    <source>
        <tissue evidence="8">Fresh leaf tissue</tissue>
    </source>
</reference>
<dbReference type="SMART" id="SM00356">
    <property type="entry name" value="ZnF_C3H1"/>
    <property type="match status" value="6"/>
</dbReference>
<protein>
    <recommendedName>
        <fullName evidence="7">C3H1-type domain-containing protein</fullName>
    </recommendedName>
</protein>
<evidence type="ECO:0000256" key="1">
    <source>
        <dbReference type="ARBA" id="ARBA00022723"/>
    </source>
</evidence>
<keyword evidence="1 5" id="KW-0479">Metal-binding</keyword>
<feature type="zinc finger region" description="C3H1-type" evidence="5">
    <location>
        <begin position="849"/>
        <end position="877"/>
    </location>
</feature>
<feature type="zinc finger region" description="C3H1-type" evidence="5">
    <location>
        <begin position="909"/>
        <end position="937"/>
    </location>
</feature>
<evidence type="ECO:0000313" key="8">
    <source>
        <dbReference type="EMBL" id="KAG8069031.1"/>
    </source>
</evidence>
<feature type="domain" description="C3H1-type" evidence="7">
    <location>
        <begin position="849"/>
        <end position="877"/>
    </location>
</feature>
<evidence type="ECO:0000256" key="2">
    <source>
        <dbReference type="ARBA" id="ARBA00022771"/>
    </source>
</evidence>
<gene>
    <name evidence="8" type="ORF">GUJ93_ZPchr0005g14386</name>
</gene>
<dbReference type="GO" id="GO:0003677">
    <property type="term" value="F:DNA binding"/>
    <property type="evidence" value="ECO:0007669"/>
    <property type="project" value="UniProtKB-KW"/>
</dbReference>
<evidence type="ECO:0000256" key="4">
    <source>
        <dbReference type="ARBA" id="ARBA00023125"/>
    </source>
</evidence>
<accession>A0A8J5VRQ2</accession>
<sequence length="1284" mass="141950">MAFWTHSGSLGCQQHVVFWRQAVGCDTVVFWSFSVKGDISFCAWKRRSLACRSKTDNRVVSWRDEAREARAALAAVLAAEAKKPVQLGRRGKRRRGGAGWLGMAAETEADDTDRQNLPSVLGFSHATATIAMDNHNATGAGETQFQDVLLQPVDALEDQVPPGASDPHPPSSPVAAATAANAGDGGGAAGLGRGRLGSMSLSHTISAVGLALLLHHPCEPAPTVNHGDASCAPPIIDSSPASISPIISGFEEQDDDQTPEKCEASVPETCAEWPHLMEQGADTEPGATVTSAAAQGHMLVEQDITGQPKLIDEDLPVVKEVLFADNNLHVEDWEKPVRQGAVDDERSTNRSVAALEHQAETVEHCHEPITPMDGNVLENQEIVDQQVTVDSHGAVKDENIVEFQVTEKVEQYVIEERGEITEDTAVEDQEKALDQCAGDQSEVTKDENAEIGKDKIVDQEGSLHKQGTTKDGNVVEYQGEVEQDAIDKQSAIKYDIVEGDQRVVVKACPNDESKAAMHDNFVGKQEVMGQDIIEERGQSTDDIATEDHEKAVEFTNDELRGTMDGYAMEYLGVVKDDVISRRGETTDNITVDNQVKEVDHDVICERSETSDGIAVKDQEHMMEHFTSNESRAIENDNSIEDQELVGPSVFDELGETTGGIAFEDQRKVLQECVSDELGATKNNNTVDGPSMLKQGVTHKIGETMDDIAVDGQEMTVEQYTSAELGGTESDSALEYQVAEHLAMYCFAAEDLDKVVEQRVGDVSRDTMGKDAMGKKVVEQDAIGKEGAMCMDDIAMKDEKGNMLEQSIGDEQGATKGKLAVQKNMKVVDHVLDWAVVKEKVKLCVRYPQRPGKPNCPFYISTGSCSYGLSCNFNHPLLKPKPDVSSLPSEQGNHGVAEILELNCVGLPIREGARNCNFYMSNGTCRYGKKCHFNHPEQVIDAQFDPPTRWENDALPSLQLLKKSCEHANLDDISCMKSSDHSTLDDTSYSKRSFNHVASDEKSSVLEVLPPNILQMLLPPEKVPLSTEAKVVKVNKDPNWSAASDDFAGCCSADCLGGLLCKQEHVHYPERPGRPECPFYMRFGDCKFGSACKYHHSKDRFPSRYHSKYPLQGEDQVEYPERPGEPECPFYMKNGFCKFGVECKFHHPKGPTPSWWSPTNIKKPAAANEHPATRITLQDHLYLQDQYSERPGQPNCRYYMQFGKCKYLPACMFHHPKDRLSSGSHPSETVVKQEEQREQARFPERPGEPECFYYMKHGSCKFQRNCKYHHPKDRPSKKSYDLTFD</sequence>
<evidence type="ECO:0000313" key="9">
    <source>
        <dbReference type="Proteomes" id="UP000729402"/>
    </source>
</evidence>
<reference evidence="8" key="2">
    <citation type="submission" date="2021-02" db="EMBL/GenBank/DDBJ databases">
        <authorList>
            <person name="Kimball J.A."/>
            <person name="Haas M.W."/>
            <person name="Macchietto M."/>
            <person name="Kono T."/>
            <person name="Duquette J."/>
            <person name="Shao M."/>
        </authorList>
    </citation>
    <scope>NUCLEOTIDE SEQUENCE</scope>
    <source>
        <tissue evidence="8">Fresh leaf tissue</tissue>
    </source>
</reference>